<organism evidence="1 2">
    <name type="scientific">Cuscuta epithymum</name>
    <dbReference type="NCBI Taxonomy" id="186058"/>
    <lineage>
        <taxon>Eukaryota</taxon>
        <taxon>Viridiplantae</taxon>
        <taxon>Streptophyta</taxon>
        <taxon>Embryophyta</taxon>
        <taxon>Tracheophyta</taxon>
        <taxon>Spermatophyta</taxon>
        <taxon>Magnoliopsida</taxon>
        <taxon>eudicotyledons</taxon>
        <taxon>Gunneridae</taxon>
        <taxon>Pentapetalae</taxon>
        <taxon>asterids</taxon>
        <taxon>lamiids</taxon>
        <taxon>Solanales</taxon>
        <taxon>Convolvulaceae</taxon>
        <taxon>Cuscuteae</taxon>
        <taxon>Cuscuta</taxon>
        <taxon>Cuscuta subgen. Cuscuta</taxon>
    </lineage>
</organism>
<dbReference type="EMBL" id="CAMAPF010000154">
    <property type="protein sequence ID" value="CAH9109548.1"/>
    <property type="molecule type" value="Genomic_DNA"/>
</dbReference>
<evidence type="ECO:0000313" key="1">
    <source>
        <dbReference type="EMBL" id="CAH9109548.1"/>
    </source>
</evidence>
<proteinExistence type="predicted"/>
<protein>
    <submittedName>
        <fullName evidence="1">Uncharacterized protein</fullName>
    </submittedName>
</protein>
<comment type="caution">
    <text evidence="1">The sequence shown here is derived from an EMBL/GenBank/DDBJ whole genome shotgun (WGS) entry which is preliminary data.</text>
</comment>
<evidence type="ECO:0000313" key="2">
    <source>
        <dbReference type="Proteomes" id="UP001152523"/>
    </source>
</evidence>
<reference evidence="1" key="1">
    <citation type="submission" date="2022-07" db="EMBL/GenBank/DDBJ databases">
        <authorList>
            <person name="Macas J."/>
            <person name="Novak P."/>
            <person name="Neumann P."/>
        </authorList>
    </citation>
    <scope>NUCLEOTIDE SEQUENCE</scope>
</reference>
<sequence length="109" mass="12607">MNLVCVWISSRTCILDVPSDFIQSDLEQFVKGKGCMQDIDDPSIPLIKEQSARRHQMRDCKDFFTKPFQEDKGSRVALKIKTKKEQLDQSHLPSLLHYKLNTKTKILAL</sequence>
<keyword evidence="2" id="KW-1185">Reference proteome</keyword>
<gene>
    <name evidence="1" type="ORF">CEPIT_LOCUS18823</name>
</gene>
<accession>A0AAV0DUA7</accession>
<dbReference type="AlphaFoldDB" id="A0AAV0DUA7"/>
<name>A0AAV0DUA7_9ASTE</name>
<dbReference type="Proteomes" id="UP001152523">
    <property type="component" value="Unassembled WGS sequence"/>
</dbReference>